<dbReference type="GO" id="GO:0051560">
    <property type="term" value="P:mitochondrial calcium ion homeostasis"/>
    <property type="evidence" value="ECO:0007669"/>
    <property type="project" value="UniProtKB-UniRule"/>
</dbReference>
<evidence type="ECO:0000256" key="3">
    <source>
        <dbReference type="ARBA" id="ARBA00022180"/>
    </source>
</evidence>
<evidence type="ECO:0000256" key="14">
    <source>
        <dbReference type="RuleBase" id="RU369077"/>
    </source>
</evidence>
<organism evidence="15 16">
    <name type="scientific">Clonorchis sinensis</name>
    <name type="common">Chinese liver fluke</name>
    <dbReference type="NCBI Taxonomy" id="79923"/>
    <lineage>
        <taxon>Eukaryota</taxon>
        <taxon>Metazoa</taxon>
        <taxon>Spiralia</taxon>
        <taxon>Lophotrochozoa</taxon>
        <taxon>Platyhelminthes</taxon>
        <taxon>Trematoda</taxon>
        <taxon>Digenea</taxon>
        <taxon>Opisthorchiida</taxon>
        <taxon>Opisthorchiata</taxon>
        <taxon>Opisthorchiidae</taxon>
        <taxon>Clonorchis</taxon>
    </lineage>
</organism>
<dbReference type="PANTHER" id="PTHR33904">
    <property type="entry name" value="ESSENTIAL MCU REGULATOR, MITOCHONDRIAL"/>
    <property type="match status" value="1"/>
</dbReference>
<reference key="2">
    <citation type="submission" date="2011-10" db="EMBL/GenBank/DDBJ databases">
        <title>The genome and transcriptome sequence of Clonorchis sinensis provide insights into the carcinogenic liver fluke.</title>
        <authorList>
            <person name="Wang X."/>
            <person name="Huang Y."/>
            <person name="Chen W."/>
            <person name="Liu H."/>
            <person name="Guo L."/>
            <person name="Chen Y."/>
            <person name="Luo F."/>
            <person name="Zhou W."/>
            <person name="Sun J."/>
            <person name="Mao Q."/>
            <person name="Liang P."/>
            <person name="Zhou C."/>
            <person name="Tian Y."/>
            <person name="Men J."/>
            <person name="Lv X."/>
            <person name="Huang L."/>
            <person name="Zhou J."/>
            <person name="Hu Y."/>
            <person name="Li R."/>
            <person name="Zhang F."/>
            <person name="Lei H."/>
            <person name="Li X."/>
            <person name="Hu X."/>
            <person name="Liang C."/>
            <person name="Xu J."/>
            <person name="Wu Z."/>
            <person name="Yu X."/>
        </authorList>
    </citation>
    <scope>NUCLEOTIDE SEQUENCE</scope>
    <source>
        <strain>Henan</strain>
    </source>
</reference>
<keyword evidence="4 14" id="KW-0813">Transport</keyword>
<evidence type="ECO:0000313" key="16">
    <source>
        <dbReference type="Proteomes" id="UP000008909"/>
    </source>
</evidence>
<evidence type="ECO:0000256" key="11">
    <source>
        <dbReference type="ARBA" id="ARBA00023065"/>
    </source>
</evidence>
<accession>G7YKD0</accession>
<proteinExistence type="inferred from homology"/>
<dbReference type="AlphaFoldDB" id="G7YKD0"/>
<dbReference type="EMBL" id="DF143489">
    <property type="protein sequence ID" value="GAA53412.1"/>
    <property type="molecule type" value="Genomic_DNA"/>
</dbReference>
<keyword evidence="10 14" id="KW-1133">Transmembrane helix</keyword>
<reference evidence="15" key="1">
    <citation type="journal article" date="2011" name="Genome Biol.">
        <title>The draft genome of the carcinogenic human liver fluke Clonorchis sinensis.</title>
        <authorList>
            <person name="Wang X."/>
            <person name="Chen W."/>
            <person name="Huang Y."/>
            <person name="Sun J."/>
            <person name="Men J."/>
            <person name="Liu H."/>
            <person name="Luo F."/>
            <person name="Guo L."/>
            <person name="Lv X."/>
            <person name="Deng C."/>
            <person name="Zhou C."/>
            <person name="Fan Y."/>
            <person name="Li X."/>
            <person name="Huang L."/>
            <person name="Hu Y."/>
            <person name="Liang C."/>
            <person name="Hu X."/>
            <person name="Xu J."/>
            <person name="Yu X."/>
        </authorList>
    </citation>
    <scope>NUCLEOTIDE SEQUENCE [LARGE SCALE GENOMIC DNA]</scope>
    <source>
        <strain evidence="15">Henan</strain>
    </source>
</reference>
<evidence type="ECO:0000256" key="6">
    <source>
        <dbReference type="ARBA" id="ARBA00022692"/>
    </source>
</evidence>
<feature type="transmembrane region" description="Helical" evidence="14">
    <location>
        <begin position="51"/>
        <end position="70"/>
    </location>
</feature>
<dbReference type="GO" id="GO:0036444">
    <property type="term" value="P:calcium import into the mitochondrion"/>
    <property type="evidence" value="ECO:0007669"/>
    <property type="project" value="UniProtKB-UniRule"/>
</dbReference>
<sequence>MLRRTGSSLYSLRRVKSCQINSKRLVQCYSGEEGSCTSTGALHQRPHITHFGMPGVAAVVCISIFTGAMISKNAAQFLEENEIFVPEDD</sequence>
<comment type="subunit">
    <text evidence="14">Component of the uniplex complex. Interacts (via the transmembrane region) with MCU (via the first transmembrane region); the interaction is direct.</text>
</comment>
<dbReference type="GO" id="GO:1990246">
    <property type="term" value="C:uniplex complex"/>
    <property type="evidence" value="ECO:0007669"/>
    <property type="project" value="UniProtKB-UniRule"/>
</dbReference>
<evidence type="ECO:0000256" key="2">
    <source>
        <dbReference type="ARBA" id="ARBA00008958"/>
    </source>
</evidence>
<keyword evidence="9 14" id="KW-0809">Transit peptide</keyword>
<evidence type="ECO:0000256" key="9">
    <source>
        <dbReference type="ARBA" id="ARBA00022946"/>
    </source>
</evidence>
<dbReference type="Pfam" id="PF10161">
    <property type="entry name" value="DDDD"/>
    <property type="match status" value="1"/>
</dbReference>
<dbReference type="PANTHER" id="PTHR33904:SF1">
    <property type="entry name" value="ESSENTIAL MCU REGULATOR, MITOCHONDRIAL"/>
    <property type="match status" value="1"/>
</dbReference>
<evidence type="ECO:0000256" key="8">
    <source>
        <dbReference type="ARBA" id="ARBA00022837"/>
    </source>
</evidence>
<keyword evidence="16" id="KW-1185">Reference proteome</keyword>
<evidence type="ECO:0000256" key="12">
    <source>
        <dbReference type="ARBA" id="ARBA00023128"/>
    </source>
</evidence>
<evidence type="ECO:0000256" key="13">
    <source>
        <dbReference type="ARBA" id="ARBA00023136"/>
    </source>
</evidence>
<keyword evidence="11 14" id="KW-0406">Ion transport</keyword>
<evidence type="ECO:0000256" key="5">
    <source>
        <dbReference type="ARBA" id="ARBA00022568"/>
    </source>
</evidence>
<keyword evidence="12 14" id="KW-0496">Mitochondrion</keyword>
<comment type="function">
    <text evidence="14">Essential regulatory subunit of the mitochondrial calcium uniporter complex (uniplex), a complex that mediates calcium uptake into mitochondria.</text>
</comment>
<protein>
    <recommendedName>
        <fullName evidence="3 14">Essential MCU regulator, mitochondrial</fullName>
    </recommendedName>
    <alternativeName>
        <fullName evidence="14">Single-pass membrane protein with aspartate-rich tail 1, mitochondrial</fullName>
    </alternativeName>
</protein>
<evidence type="ECO:0000313" key="15">
    <source>
        <dbReference type="EMBL" id="GAA53412.1"/>
    </source>
</evidence>
<dbReference type="Proteomes" id="UP000008909">
    <property type="component" value="Unassembled WGS sequence"/>
</dbReference>
<dbReference type="InterPro" id="IPR018782">
    <property type="entry name" value="MCU_reg"/>
</dbReference>
<comment type="subcellular location">
    <subcellularLocation>
        <location evidence="1 14">Mitochondrion inner membrane</location>
        <topology evidence="1 14">Single-pass membrane protein</topology>
    </subcellularLocation>
</comment>
<evidence type="ECO:0000256" key="1">
    <source>
        <dbReference type="ARBA" id="ARBA00004434"/>
    </source>
</evidence>
<evidence type="ECO:0000256" key="7">
    <source>
        <dbReference type="ARBA" id="ARBA00022792"/>
    </source>
</evidence>
<keyword evidence="8 14" id="KW-0106">Calcium</keyword>
<evidence type="ECO:0000256" key="4">
    <source>
        <dbReference type="ARBA" id="ARBA00022448"/>
    </source>
</evidence>
<comment type="similarity">
    <text evidence="2 14">Belongs to the SMDT1/EMRE family.</text>
</comment>
<keyword evidence="7 14" id="KW-0999">Mitochondrion inner membrane</keyword>
<name>G7YKD0_CLOSI</name>
<evidence type="ECO:0000256" key="10">
    <source>
        <dbReference type="ARBA" id="ARBA00022989"/>
    </source>
</evidence>
<keyword evidence="6 14" id="KW-0812">Transmembrane</keyword>
<keyword evidence="13 14" id="KW-0472">Membrane</keyword>
<keyword evidence="5 14" id="KW-0109">Calcium transport</keyword>
<gene>
    <name evidence="15" type="ORF">CLF_110161</name>
</gene>